<dbReference type="SUPFAM" id="SSF55961">
    <property type="entry name" value="Bet v1-like"/>
    <property type="match status" value="1"/>
</dbReference>
<sequence>MMRASFHVMTPLVGIRETTFTRRRVRRPNGDWLVFDLPMNDNEQQLPFIRGCLVSRNDDQVPGISRVTWLQLAQYRLPVEAGLLEGGRGFGSRRWFETLARECRLARGRKTVSCFGSKDDPHLLLGHLRAGRLIQIR</sequence>
<evidence type="ECO:0000313" key="1">
    <source>
        <dbReference type="EMBL" id="VVA89628.1"/>
    </source>
</evidence>
<comment type="caution">
    <text evidence="1">The sequence shown here is derived from an EMBL/GenBank/DDBJ whole genome shotgun (WGS) entry which is preliminary data.</text>
</comment>
<accession>A0A565AKW7</accession>
<dbReference type="InterPro" id="IPR042160">
    <property type="entry name" value="HD-Zip_IV"/>
</dbReference>
<proteinExistence type="predicted"/>
<reference evidence="1" key="1">
    <citation type="submission" date="2019-07" db="EMBL/GenBank/DDBJ databases">
        <authorList>
            <person name="Dittberner H."/>
        </authorList>
    </citation>
    <scope>NUCLEOTIDE SEQUENCE [LARGE SCALE GENOMIC DNA]</scope>
</reference>
<evidence type="ECO:0000313" key="2">
    <source>
        <dbReference type="Proteomes" id="UP000489600"/>
    </source>
</evidence>
<keyword evidence="2" id="KW-1185">Reference proteome</keyword>
<dbReference type="PANTHER" id="PTHR45654">
    <property type="entry name" value="HOMEOBOX-LEUCINE ZIPPER PROTEIN MERISTEM L1"/>
    <property type="match status" value="1"/>
</dbReference>
<organism evidence="1 2">
    <name type="scientific">Arabis nemorensis</name>
    <dbReference type="NCBI Taxonomy" id="586526"/>
    <lineage>
        <taxon>Eukaryota</taxon>
        <taxon>Viridiplantae</taxon>
        <taxon>Streptophyta</taxon>
        <taxon>Embryophyta</taxon>
        <taxon>Tracheophyta</taxon>
        <taxon>Spermatophyta</taxon>
        <taxon>Magnoliopsida</taxon>
        <taxon>eudicotyledons</taxon>
        <taxon>Gunneridae</taxon>
        <taxon>Pentapetalae</taxon>
        <taxon>rosids</taxon>
        <taxon>malvids</taxon>
        <taxon>Brassicales</taxon>
        <taxon>Brassicaceae</taxon>
        <taxon>Arabideae</taxon>
        <taxon>Arabis</taxon>
    </lineage>
</organism>
<gene>
    <name evidence="1" type="ORF">ANE_LOCUS73</name>
</gene>
<dbReference type="PANTHER" id="PTHR45654:SF76">
    <property type="entry name" value="HOMEOBOX-LEUCINE ZIPPER PROTEIN HDG1"/>
    <property type="match status" value="1"/>
</dbReference>
<name>A0A565AKW7_9BRAS</name>
<dbReference type="EMBL" id="CABITT030000001">
    <property type="protein sequence ID" value="VVA89628.1"/>
    <property type="molecule type" value="Genomic_DNA"/>
</dbReference>
<dbReference type="OrthoDB" id="1109017at2759"/>
<dbReference type="Proteomes" id="UP000489600">
    <property type="component" value="Unassembled WGS sequence"/>
</dbReference>
<dbReference type="AlphaFoldDB" id="A0A565AKW7"/>
<protein>
    <submittedName>
        <fullName evidence="1">Uncharacterized protein</fullName>
    </submittedName>
</protein>